<dbReference type="RefSeq" id="WP_377067984.1">
    <property type="nucleotide sequence ID" value="NZ_JBHSJJ010000016.1"/>
</dbReference>
<sequence>MFEWTDGYGTYDSNSSTISKGAFSGSYQGTGSDLNFGSSAGTTVVASIEGGGQVVVAFGGLKDNYCCPTGRDNLISSESQNQKYPVSVDLNNKPDKLYADIISLYDWLFKGPFIRQPNDGRKKNFFNINDFVLNVPDKGDGLTAIISRTLETSDGIKFSWAIQPYNVNRAEHYDKGYLTSIQSNSFPDRGQIHLIGGPTGKNAVFTFTIFNKSNYEPVFKQIYKGYR</sequence>
<evidence type="ECO:0000313" key="1">
    <source>
        <dbReference type="EMBL" id="MFC4874288.1"/>
    </source>
</evidence>
<gene>
    <name evidence="1" type="ORF">ACFPFU_21470</name>
</gene>
<protein>
    <submittedName>
        <fullName evidence="1">Uncharacterized protein</fullName>
    </submittedName>
</protein>
<name>A0ABV9T6Q7_9BACT</name>
<reference evidence="2" key="1">
    <citation type="journal article" date="2019" name="Int. J. Syst. Evol. Microbiol.">
        <title>The Global Catalogue of Microorganisms (GCM) 10K type strain sequencing project: providing services to taxonomists for standard genome sequencing and annotation.</title>
        <authorList>
            <consortium name="The Broad Institute Genomics Platform"/>
            <consortium name="The Broad Institute Genome Sequencing Center for Infectious Disease"/>
            <person name="Wu L."/>
            <person name="Ma J."/>
        </authorList>
    </citation>
    <scope>NUCLEOTIDE SEQUENCE [LARGE SCALE GENOMIC DNA]</scope>
    <source>
        <strain evidence="2">CGMCC 4.7466</strain>
    </source>
</reference>
<evidence type="ECO:0000313" key="2">
    <source>
        <dbReference type="Proteomes" id="UP001595818"/>
    </source>
</evidence>
<accession>A0ABV9T6Q7</accession>
<proteinExistence type="predicted"/>
<comment type="caution">
    <text evidence="1">The sequence shown here is derived from an EMBL/GenBank/DDBJ whole genome shotgun (WGS) entry which is preliminary data.</text>
</comment>
<dbReference type="EMBL" id="JBHSJJ010000016">
    <property type="protein sequence ID" value="MFC4874288.1"/>
    <property type="molecule type" value="Genomic_DNA"/>
</dbReference>
<keyword evidence="2" id="KW-1185">Reference proteome</keyword>
<organism evidence="1 2">
    <name type="scientific">Negadavirga shengliensis</name>
    <dbReference type="NCBI Taxonomy" id="1389218"/>
    <lineage>
        <taxon>Bacteria</taxon>
        <taxon>Pseudomonadati</taxon>
        <taxon>Bacteroidota</taxon>
        <taxon>Cytophagia</taxon>
        <taxon>Cytophagales</taxon>
        <taxon>Cyclobacteriaceae</taxon>
        <taxon>Negadavirga</taxon>
    </lineage>
</organism>
<dbReference type="Proteomes" id="UP001595818">
    <property type="component" value="Unassembled WGS sequence"/>
</dbReference>